<dbReference type="PATRIC" id="fig|883126.3.peg.51"/>
<keyword evidence="2" id="KW-1185">Reference proteome</keyword>
<evidence type="ECO:0000313" key="2">
    <source>
        <dbReference type="Proteomes" id="UP000009874"/>
    </source>
</evidence>
<dbReference type="CDD" id="cd14744">
    <property type="entry name" value="PAAR_CT_2"/>
    <property type="match status" value="1"/>
</dbReference>
<gene>
    <name evidence="1" type="ORF">HMPREF9710_00052</name>
</gene>
<dbReference type="EMBL" id="AGZI01000002">
    <property type="protein sequence ID" value="EKU84617.1"/>
    <property type="molecule type" value="Genomic_DNA"/>
</dbReference>
<evidence type="ECO:0000313" key="1">
    <source>
        <dbReference type="EMBL" id="EKU84617.1"/>
    </source>
</evidence>
<proteinExistence type="predicted"/>
<dbReference type="RefSeq" id="WP_005662760.1">
    <property type="nucleotide sequence ID" value="NZ_JH992922.1"/>
</dbReference>
<dbReference type="Pfam" id="PF05488">
    <property type="entry name" value="PAAR_motif"/>
    <property type="match status" value="1"/>
</dbReference>
<evidence type="ECO:0008006" key="3">
    <source>
        <dbReference type="Google" id="ProtNLM"/>
    </source>
</evidence>
<sequence>MKIIGWIREGDKAACGGVVAEGDPLCRGQGLAYAFQGAQMACTKKCSITDGLSRRMLMNGRASVIHGMRTSGGCPLVSTLNDLNGVSNHGGPVATSFFMNADGRWTDAAPALGEHSYDEQVLLMHQRADGLPYHIETMDGRVFSGRIGPDGLLPRVDTFGEDEYTVLWGDDALAKLQEEPTHE</sequence>
<organism evidence="1 2">
    <name type="scientific">Massilia timonae CCUG 45783</name>
    <dbReference type="NCBI Taxonomy" id="883126"/>
    <lineage>
        <taxon>Bacteria</taxon>
        <taxon>Pseudomonadati</taxon>
        <taxon>Pseudomonadota</taxon>
        <taxon>Betaproteobacteria</taxon>
        <taxon>Burkholderiales</taxon>
        <taxon>Oxalobacteraceae</taxon>
        <taxon>Telluria group</taxon>
        <taxon>Massilia</taxon>
    </lineage>
</organism>
<protein>
    <recommendedName>
        <fullName evidence="3">PAAR domain-containing protein</fullName>
    </recommendedName>
</protein>
<dbReference type="eggNOG" id="COG4104">
    <property type="taxonomic scope" value="Bacteria"/>
</dbReference>
<dbReference type="Proteomes" id="UP000009874">
    <property type="component" value="Unassembled WGS sequence"/>
</dbReference>
<name>K9E132_9BURK</name>
<comment type="caution">
    <text evidence="1">The sequence shown here is derived from an EMBL/GenBank/DDBJ whole genome shotgun (WGS) entry which is preliminary data.</text>
</comment>
<dbReference type="AlphaFoldDB" id="K9E132"/>
<reference evidence="1 2" key="1">
    <citation type="submission" date="2012-09" db="EMBL/GenBank/DDBJ databases">
        <title>The Genome Sequence of Massilia timonae CCUG 45783.</title>
        <authorList>
            <consortium name="The Broad Institute Genome Sequencing Platform"/>
            <person name="Earl A."/>
            <person name="Ward D."/>
            <person name="Feldgarden M."/>
            <person name="Gevers D."/>
            <person name="Huys G."/>
            <person name="Walker B."/>
            <person name="Young S.K."/>
            <person name="Zeng Q."/>
            <person name="Gargeya S."/>
            <person name="Fitzgerald M."/>
            <person name="Haas B."/>
            <person name="Abouelleil A."/>
            <person name="Alvarado L."/>
            <person name="Arachchi H.M."/>
            <person name="Berlin A.M."/>
            <person name="Chapman S.B."/>
            <person name="Goldberg J."/>
            <person name="Griggs A."/>
            <person name="Gujja S."/>
            <person name="Hansen M."/>
            <person name="Howarth C."/>
            <person name="Imamovic A."/>
            <person name="Larimer J."/>
            <person name="McCowen C."/>
            <person name="Montmayeur A."/>
            <person name="Murphy C."/>
            <person name="Neiman D."/>
            <person name="Pearson M."/>
            <person name="Priest M."/>
            <person name="Roberts A."/>
            <person name="Saif S."/>
            <person name="Shea T."/>
            <person name="Sisk P."/>
            <person name="Sykes S."/>
            <person name="Wortman J."/>
            <person name="Nusbaum C."/>
            <person name="Birren B."/>
        </authorList>
    </citation>
    <scope>NUCLEOTIDE SEQUENCE [LARGE SCALE GENOMIC DNA]</scope>
    <source>
        <strain evidence="1 2">CCUG 45783</strain>
    </source>
</reference>
<dbReference type="OrthoDB" id="8721098at2"/>
<dbReference type="InterPro" id="IPR008727">
    <property type="entry name" value="PAAR_motif"/>
</dbReference>
<dbReference type="HOGENOM" id="CLU_1467040_0_0_4"/>
<accession>K9E132</accession>